<dbReference type="SUPFAM" id="SSF51735">
    <property type="entry name" value="NAD(P)-binding Rossmann-fold domains"/>
    <property type="match status" value="1"/>
</dbReference>
<dbReference type="InterPro" id="IPR036291">
    <property type="entry name" value="NAD(P)-bd_dom_sf"/>
</dbReference>
<dbReference type="AlphaFoldDB" id="A0A7R8ZQJ8"/>
<dbReference type="Gene3D" id="3.30.160.40">
    <property type="entry name" value="Porphobilinogen deaminase, C-terminal domain"/>
    <property type="match status" value="1"/>
</dbReference>
<dbReference type="OrthoDB" id="5577053at2759"/>
<dbReference type="PROSITE" id="PS00747">
    <property type="entry name" value="GLUTR"/>
    <property type="match status" value="1"/>
</dbReference>
<dbReference type="SUPFAM" id="SSF69075">
    <property type="entry name" value="Glutamyl tRNA-reductase dimerization domain"/>
    <property type="match status" value="1"/>
</dbReference>
<evidence type="ECO:0000256" key="10">
    <source>
        <dbReference type="ARBA" id="ARBA00047464"/>
    </source>
</evidence>
<evidence type="ECO:0000259" key="16">
    <source>
        <dbReference type="Pfam" id="PF05201"/>
    </source>
</evidence>
<comment type="similarity">
    <text evidence="5 11">Belongs to the glutamyl-tRNA reductase family.</text>
</comment>
<dbReference type="Pfam" id="PF00745">
    <property type="entry name" value="GlutR_dimer"/>
    <property type="match status" value="1"/>
</dbReference>
<comment type="similarity">
    <text evidence="4">Belongs to the HMBS family.</text>
</comment>
<dbReference type="Gene3D" id="3.40.50.720">
    <property type="entry name" value="NAD(P)-binding Rossmann-like Domain"/>
    <property type="match status" value="1"/>
</dbReference>
<comment type="pathway">
    <text evidence="2">Porphyrin-containing compound metabolism; protoporphyrin-IX biosynthesis; coproporphyrinogen-III from 5-aminolevulinate: step 2/4.</text>
</comment>
<evidence type="ECO:0000256" key="8">
    <source>
        <dbReference type="ARBA" id="ARBA00023002"/>
    </source>
</evidence>
<comment type="pathway">
    <text evidence="3 11">Porphyrin-containing compound metabolism; protoporphyrin-IX biosynthesis; 5-aminolevulinate from L-glutamyl-tRNA(Glu): step 1/2.</text>
</comment>
<dbReference type="InterPro" id="IPR015896">
    <property type="entry name" value="4pyrrol_synth_GluRdtase_dimer"/>
</dbReference>
<sequence>MASTYFTIDDFYAISLSFNKADAKTRGRFALFPEHIPSLLNAMEERGLSGFAISTCNRSEYYAFADNYHVLMQVYCSFCEGTETELEKYVQIFRGEEAVTHLFRVSAGLESQILGDFEVVGQIRSWYSKFRKNGLKNSGIDRLIQTATQISKKIKAETVISDGATSVSYAAANFIRQEVENLESKKILLLGTGKIGQNTLENLVKHVEPGHIYLINRTVEKARKLSNKYHVHLRSYKELKATIQEVDVIIVATGAHVPVLDVDMVQDDKKLLILDLSIPENVHPDLAALENIQYKNVDQISQLINETLKLRRSDIPKAETIIRLEQYEFMEWINARKHIPSILGFKNKLELLRDLEQKELGKKQDLEEDDLRLTNNMIQRLSNYLAQYLKDHPAKAEEVRTRKSPLALWQAEKVKAELSQFFDGEIEIVPVSSEGDQNQNQPIYSLGITGVFTRSLDLALLNKEIDIAVHSLKDMPTTPAQGISLIAVLERDFNQDVLVLSPDLQGKEPDWERATIATGSLRRRAFLKNKYPSLKFVDIRGNVQTRLKKMQEGGYAGTVLSKAGLKRMNMSLPTLDLDFMLPSVGQGVIALAVGEEQSSDLLLLLNRLNHQATFRNVLLERSFLKTLEGGCTAPIGVRLREMEKGEWHFKGSLLSLEGDERIDVEEVLIVPFDPEEEGVRLAKKILDNGGSDLMKRIKREMQNFG</sequence>
<dbReference type="GO" id="GO:0050661">
    <property type="term" value="F:NADP binding"/>
    <property type="evidence" value="ECO:0007669"/>
    <property type="project" value="InterPro"/>
</dbReference>
<dbReference type="InterPro" id="IPR015895">
    <property type="entry name" value="4pyrrol_synth_GluRdtase_N"/>
</dbReference>
<evidence type="ECO:0000256" key="3">
    <source>
        <dbReference type="ARBA" id="ARBA00005059"/>
    </source>
</evidence>
<keyword evidence="6" id="KW-0808">Transferase</keyword>
<dbReference type="Pfam" id="PF05201">
    <property type="entry name" value="GlutR_N"/>
    <property type="match status" value="1"/>
</dbReference>
<evidence type="ECO:0000256" key="7">
    <source>
        <dbReference type="ARBA" id="ARBA00022857"/>
    </source>
</evidence>
<dbReference type="NCBIfam" id="TIGR00212">
    <property type="entry name" value="hemC"/>
    <property type="match status" value="1"/>
</dbReference>
<dbReference type="EMBL" id="OB665033">
    <property type="protein sequence ID" value="CAD7232712.1"/>
    <property type="molecule type" value="Genomic_DNA"/>
</dbReference>
<evidence type="ECO:0000259" key="15">
    <source>
        <dbReference type="Pfam" id="PF03900"/>
    </source>
</evidence>
<dbReference type="NCBIfam" id="TIGR01035">
    <property type="entry name" value="hemA"/>
    <property type="match status" value="1"/>
</dbReference>
<dbReference type="SUPFAM" id="SSF69742">
    <property type="entry name" value="Glutamyl tRNA-reductase catalytic, N-terminal domain"/>
    <property type="match status" value="1"/>
</dbReference>
<dbReference type="InterPro" id="IPR036343">
    <property type="entry name" value="GluRdtase_N_sf"/>
</dbReference>
<evidence type="ECO:0000259" key="12">
    <source>
        <dbReference type="Pfam" id="PF00745"/>
    </source>
</evidence>
<dbReference type="GO" id="GO:0004418">
    <property type="term" value="F:hydroxymethylbilane synthase activity"/>
    <property type="evidence" value="ECO:0007669"/>
    <property type="project" value="InterPro"/>
</dbReference>
<keyword evidence="8 11" id="KW-0560">Oxidoreductase</keyword>
<feature type="domain" description="Quinate/shikimate 5-dehydrogenase/glutamyl-tRNA reductase" evidence="14">
    <location>
        <begin position="176"/>
        <end position="302"/>
    </location>
</feature>
<dbReference type="Gene3D" id="3.30.460.30">
    <property type="entry name" value="Glutamyl-tRNA reductase, N-terminal domain"/>
    <property type="match status" value="1"/>
</dbReference>
<dbReference type="InterPro" id="IPR036453">
    <property type="entry name" value="GluRdtase_dimer_dom_sf"/>
</dbReference>
<dbReference type="GO" id="GO:0006782">
    <property type="term" value="P:protoporphyrinogen IX biosynthetic process"/>
    <property type="evidence" value="ECO:0007669"/>
    <property type="project" value="UniProtKB-UniPathway"/>
</dbReference>
<dbReference type="InterPro" id="IPR022419">
    <property type="entry name" value="Porphobilin_deaminase_cofac_BS"/>
</dbReference>
<evidence type="ECO:0000256" key="6">
    <source>
        <dbReference type="ARBA" id="ARBA00022679"/>
    </source>
</evidence>
<evidence type="ECO:0000256" key="5">
    <source>
        <dbReference type="ARBA" id="ARBA00005916"/>
    </source>
</evidence>
<evidence type="ECO:0000259" key="13">
    <source>
        <dbReference type="Pfam" id="PF01379"/>
    </source>
</evidence>
<name>A0A7R8ZQJ8_9CRUS</name>
<dbReference type="Pfam" id="PF01488">
    <property type="entry name" value="Shikimate_DH"/>
    <property type="match status" value="1"/>
</dbReference>
<dbReference type="PANTHER" id="PTHR11557:SF0">
    <property type="entry name" value="PORPHOBILINOGEN DEAMINASE"/>
    <property type="match status" value="1"/>
</dbReference>
<evidence type="ECO:0000259" key="14">
    <source>
        <dbReference type="Pfam" id="PF01488"/>
    </source>
</evidence>
<protein>
    <recommendedName>
        <fullName evidence="11">Glutamyl-tRNA reductase</fullName>
        <ecNumber evidence="11">1.2.1.70</ecNumber>
    </recommendedName>
</protein>
<dbReference type="Pfam" id="PF01379">
    <property type="entry name" value="Porphobil_deam"/>
    <property type="match status" value="1"/>
</dbReference>
<dbReference type="EC" id="1.2.1.70" evidence="11"/>
<dbReference type="InterPro" id="IPR036803">
    <property type="entry name" value="Porphobilinogen_deaminase_C_sf"/>
</dbReference>
<dbReference type="PANTHER" id="PTHR11557">
    <property type="entry name" value="PORPHOBILINOGEN DEAMINASE"/>
    <property type="match status" value="1"/>
</dbReference>
<dbReference type="InterPro" id="IPR000860">
    <property type="entry name" value="HemC"/>
</dbReference>
<evidence type="ECO:0000256" key="11">
    <source>
        <dbReference type="RuleBase" id="RU000584"/>
    </source>
</evidence>
<organism evidence="17">
    <name type="scientific">Cyprideis torosa</name>
    <dbReference type="NCBI Taxonomy" id="163714"/>
    <lineage>
        <taxon>Eukaryota</taxon>
        <taxon>Metazoa</taxon>
        <taxon>Ecdysozoa</taxon>
        <taxon>Arthropoda</taxon>
        <taxon>Crustacea</taxon>
        <taxon>Oligostraca</taxon>
        <taxon>Ostracoda</taxon>
        <taxon>Podocopa</taxon>
        <taxon>Podocopida</taxon>
        <taxon>Cytherocopina</taxon>
        <taxon>Cytheroidea</taxon>
        <taxon>Cytherideidae</taxon>
        <taxon>Cyprideis</taxon>
    </lineage>
</organism>
<feature type="domain" description="Porphobilinogen deaminase N-terminal" evidence="13">
    <location>
        <begin position="399"/>
        <end position="597"/>
    </location>
</feature>
<accession>A0A7R8ZQJ8</accession>
<dbReference type="HAMAP" id="MF_00087">
    <property type="entry name" value="Glu_tRNA_reductase"/>
    <property type="match status" value="1"/>
</dbReference>
<dbReference type="InterPro" id="IPR022418">
    <property type="entry name" value="Porphobilinogen_deaminase_C"/>
</dbReference>
<gene>
    <name evidence="17" type="ORF">CTOB1V02_LOCUS10543</name>
</gene>
<evidence type="ECO:0000256" key="4">
    <source>
        <dbReference type="ARBA" id="ARBA00005638"/>
    </source>
</evidence>
<reference evidence="17" key="1">
    <citation type="submission" date="2020-11" db="EMBL/GenBank/DDBJ databases">
        <authorList>
            <person name="Tran Van P."/>
        </authorList>
    </citation>
    <scope>NUCLEOTIDE SEQUENCE</scope>
</reference>
<dbReference type="Pfam" id="PF03900">
    <property type="entry name" value="Porphobil_deamC"/>
    <property type="match status" value="1"/>
</dbReference>
<comment type="catalytic activity">
    <reaction evidence="10 11">
        <text>(S)-4-amino-5-oxopentanoate + tRNA(Glu) + NADP(+) = L-glutamyl-tRNA(Glu) + NADPH + H(+)</text>
        <dbReference type="Rhea" id="RHEA:12344"/>
        <dbReference type="Rhea" id="RHEA-COMP:9663"/>
        <dbReference type="Rhea" id="RHEA-COMP:9680"/>
        <dbReference type="ChEBI" id="CHEBI:15378"/>
        <dbReference type="ChEBI" id="CHEBI:57501"/>
        <dbReference type="ChEBI" id="CHEBI:57783"/>
        <dbReference type="ChEBI" id="CHEBI:58349"/>
        <dbReference type="ChEBI" id="CHEBI:78442"/>
        <dbReference type="ChEBI" id="CHEBI:78520"/>
        <dbReference type="EC" id="1.2.1.70"/>
    </reaction>
</comment>
<feature type="domain" description="Porphobilinogen deaminase C-terminal" evidence="15">
    <location>
        <begin position="615"/>
        <end position="686"/>
    </location>
</feature>
<dbReference type="GO" id="GO:0008883">
    <property type="term" value="F:glutamyl-tRNA reductase activity"/>
    <property type="evidence" value="ECO:0007669"/>
    <property type="project" value="UniProtKB-EC"/>
</dbReference>
<keyword evidence="9 11" id="KW-0627">Porphyrin biosynthesis</keyword>
<dbReference type="InterPro" id="IPR006151">
    <property type="entry name" value="Shikm_DH/Glu-tRNA_Rdtase"/>
</dbReference>
<comment type="cofactor">
    <cofactor evidence="1">
        <name>dipyrromethane</name>
        <dbReference type="ChEBI" id="CHEBI:60342"/>
    </cofactor>
</comment>
<dbReference type="PRINTS" id="PR00151">
    <property type="entry name" value="PORPHBDMNASE"/>
</dbReference>
<feature type="domain" description="Tetrapyrrole biosynthesis glutamyl-tRNA reductase dimerisation" evidence="12">
    <location>
        <begin position="317"/>
        <end position="394"/>
    </location>
</feature>
<evidence type="ECO:0000256" key="9">
    <source>
        <dbReference type="ARBA" id="ARBA00023244"/>
    </source>
</evidence>
<evidence type="ECO:0000256" key="1">
    <source>
        <dbReference type="ARBA" id="ARBA00001916"/>
    </source>
</evidence>
<dbReference type="InterPro" id="IPR000343">
    <property type="entry name" value="4pyrrol_synth_GluRdtase"/>
</dbReference>
<dbReference type="UniPathway" id="UPA00251">
    <property type="reaction ID" value="UER00316"/>
</dbReference>
<dbReference type="InterPro" id="IPR022417">
    <property type="entry name" value="Porphobilin_deaminase_N"/>
</dbReference>
<dbReference type="SUPFAM" id="SSF53850">
    <property type="entry name" value="Periplasmic binding protein-like II"/>
    <property type="match status" value="1"/>
</dbReference>
<evidence type="ECO:0000313" key="17">
    <source>
        <dbReference type="EMBL" id="CAD7232712.1"/>
    </source>
</evidence>
<dbReference type="Gene3D" id="3.40.190.10">
    <property type="entry name" value="Periplasmic binding protein-like II"/>
    <property type="match status" value="2"/>
</dbReference>
<dbReference type="InterPro" id="IPR018214">
    <property type="entry name" value="GluRdtase_CS"/>
</dbReference>
<dbReference type="GO" id="GO:0005737">
    <property type="term" value="C:cytoplasm"/>
    <property type="evidence" value="ECO:0007669"/>
    <property type="project" value="TreeGrafter"/>
</dbReference>
<evidence type="ECO:0000256" key="2">
    <source>
        <dbReference type="ARBA" id="ARBA00004735"/>
    </source>
</evidence>
<proteinExistence type="inferred from homology"/>
<feature type="domain" description="Glutamyl-tRNA reductase N-terminal" evidence="16">
    <location>
        <begin position="14"/>
        <end position="158"/>
    </location>
</feature>
<keyword evidence="7 11" id="KW-0521">NADP</keyword>
<dbReference type="PROSITE" id="PS00533">
    <property type="entry name" value="PORPHOBILINOGEN_DEAM"/>
    <property type="match status" value="1"/>
</dbReference>
<dbReference type="SUPFAM" id="SSF54782">
    <property type="entry name" value="Porphobilinogen deaminase (hydroxymethylbilane synthase), C-terminal domain"/>
    <property type="match status" value="1"/>
</dbReference>